<dbReference type="AlphaFoldDB" id="A0A2H0DXW5"/>
<dbReference type="InterPro" id="IPR018911">
    <property type="entry name" value="Gmad2_Ig-like_dom"/>
</dbReference>
<dbReference type="Pfam" id="PF10648">
    <property type="entry name" value="Gmad2"/>
    <property type="match status" value="1"/>
</dbReference>
<keyword evidence="1" id="KW-1133">Transmembrane helix</keyword>
<organism evidence="3 4">
    <name type="scientific">Candidatus Campbellbacteria bacterium CG22_combo_CG10-13_8_21_14_all_36_13</name>
    <dbReference type="NCBI Taxonomy" id="1974529"/>
    <lineage>
        <taxon>Bacteria</taxon>
        <taxon>Candidatus Campbelliibacteriota</taxon>
    </lineage>
</organism>
<feature type="domain" description="Bacterial spore germination immunoglobulin-like" evidence="2">
    <location>
        <begin position="53"/>
        <end position="133"/>
    </location>
</feature>
<feature type="transmembrane region" description="Helical" evidence="1">
    <location>
        <begin position="6"/>
        <end position="25"/>
    </location>
</feature>
<keyword evidence="1" id="KW-0812">Transmembrane</keyword>
<evidence type="ECO:0000256" key="1">
    <source>
        <dbReference type="SAM" id="Phobius"/>
    </source>
</evidence>
<keyword evidence="1" id="KW-0472">Membrane</keyword>
<sequence length="169" mass="18884">MNKDTFYSVLVIFIGILVIFIFFGMQIGTPIQTDSQDIATTTPSNPKDKSDLIVLTYPLPEATVSSPLIITGQARGYWFFEATFPVILTDWDGLIIAEGYAEAILDPNDETSTWMTEDFVPFKATLEYTVAPETLNVSNRGSLILRKDNPSGLPENDDALEITIYYEKK</sequence>
<evidence type="ECO:0000259" key="2">
    <source>
        <dbReference type="Pfam" id="PF10648"/>
    </source>
</evidence>
<dbReference type="EMBL" id="PCTT01000032">
    <property type="protein sequence ID" value="PIP87015.1"/>
    <property type="molecule type" value="Genomic_DNA"/>
</dbReference>
<gene>
    <name evidence="3" type="ORF">COW81_02430</name>
</gene>
<evidence type="ECO:0000313" key="3">
    <source>
        <dbReference type="EMBL" id="PIP87015.1"/>
    </source>
</evidence>
<name>A0A2H0DXW5_9BACT</name>
<protein>
    <recommendedName>
        <fullName evidence="2">Bacterial spore germination immunoglobulin-like domain-containing protein</fullName>
    </recommendedName>
</protein>
<evidence type="ECO:0000313" key="4">
    <source>
        <dbReference type="Proteomes" id="UP000231143"/>
    </source>
</evidence>
<comment type="caution">
    <text evidence="3">The sequence shown here is derived from an EMBL/GenBank/DDBJ whole genome shotgun (WGS) entry which is preliminary data.</text>
</comment>
<accession>A0A2H0DXW5</accession>
<reference evidence="3 4" key="1">
    <citation type="submission" date="2017-09" db="EMBL/GenBank/DDBJ databases">
        <title>Depth-based differentiation of microbial function through sediment-hosted aquifers and enrichment of novel symbionts in the deep terrestrial subsurface.</title>
        <authorList>
            <person name="Probst A.J."/>
            <person name="Ladd B."/>
            <person name="Jarett J.K."/>
            <person name="Geller-Mcgrath D.E."/>
            <person name="Sieber C.M."/>
            <person name="Emerson J.B."/>
            <person name="Anantharaman K."/>
            <person name="Thomas B.C."/>
            <person name="Malmstrom R."/>
            <person name="Stieglmeier M."/>
            <person name="Klingl A."/>
            <person name="Woyke T."/>
            <person name="Ryan C.M."/>
            <person name="Banfield J.F."/>
        </authorList>
    </citation>
    <scope>NUCLEOTIDE SEQUENCE [LARGE SCALE GENOMIC DNA]</scope>
    <source>
        <strain evidence="3">CG22_combo_CG10-13_8_21_14_all_36_13</strain>
    </source>
</reference>
<dbReference type="Proteomes" id="UP000231143">
    <property type="component" value="Unassembled WGS sequence"/>
</dbReference>
<proteinExistence type="predicted"/>